<dbReference type="PANTHER" id="PTHR42920:SF5">
    <property type="entry name" value="EAMA DOMAIN-CONTAINING PROTEIN"/>
    <property type="match status" value="1"/>
</dbReference>
<dbReference type="GO" id="GO:0005886">
    <property type="term" value="C:plasma membrane"/>
    <property type="evidence" value="ECO:0007669"/>
    <property type="project" value="UniProtKB-SubCell"/>
</dbReference>
<keyword evidence="6 8" id="KW-0472">Membrane</keyword>
<evidence type="ECO:0000256" key="5">
    <source>
        <dbReference type="ARBA" id="ARBA00022989"/>
    </source>
</evidence>
<dbReference type="InterPro" id="IPR000620">
    <property type="entry name" value="EamA_dom"/>
</dbReference>
<keyword evidence="4 8" id="KW-0812">Transmembrane</keyword>
<dbReference type="Pfam" id="PF00892">
    <property type="entry name" value="EamA"/>
    <property type="match status" value="1"/>
</dbReference>
<feature type="transmembrane region" description="Helical" evidence="8">
    <location>
        <begin position="37"/>
        <end position="55"/>
    </location>
</feature>
<evidence type="ECO:0000256" key="1">
    <source>
        <dbReference type="ARBA" id="ARBA00004651"/>
    </source>
</evidence>
<name>A0A846X3E7_9ACTN</name>
<keyword evidence="11" id="KW-1185">Reference proteome</keyword>
<organism evidence="10 11">
    <name type="scientific">Tsukamurella spumae</name>
    <dbReference type="NCBI Taxonomy" id="44753"/>
    <lineage>
        <taxon>Bacteria</taxon>
        <taxon>Bacillati</taxon>
        <taxon>Actinomycetota</taxon>
        <taxon>Actinomycetes</taxon>
        <taxon>Mycobacteriales</taxon>
        <taxon>Tsukamurellaceae</taxon>
        <taxon>Tsukamurella</taxon>
    </lineage>
</organism>
<dbReference type="SUPFAM" id="SSF103481">
    <property type="entry name" value="Multidrug resistance efflux transporter EmrE"/>
    <property type="match status" value="2"/>
</dbReference>
<evidence type="ECO:0000256" key="6">
    <source>
        <dbReference type="ARBA" id="ARBA00023136"/>
    </source>
</evidence>
<comment type="similarity">
    <text evidence="2">Belongs to the EamA transporter family.</text>
</comment>
<feature type="transmembrane region" description="Helical" evidence="8">
    <location>
        <begin position="91"/>
        <end position="113"/>
    </location>
</feature>
<sequence>MGRGIAIALVSGFAFAMSGPFGKPLLAAGWSPAGVVLVRIWIAAIVTLVPMLIFARARLATLRHAPFTVLAYGLLAVLAVQLAYFNAIAHMSVTVALLIEFSAPLLVLVYLWARFGKRPTVRTALGAALAVAGLVAVVGAASGGAVVSPIGLVWAFVSLVGLAAYFLLAEDGTRADDLDTAAQEGDSKPAVDQLALAAGGLLVGAVVLSLTSLAGLTPVRISTAPVVLGGLGTTPWWVPAVVIGAVATGLAYVAGIVAINLVGPTLASFLGFSEVIASGVVAWLMLGEALTPLQIVGAVAIVAGVIAVKRGERRDPDDSGRPVAPASPCDGSRTRPVHTA</sequence>
<dbReference type="InterPro" id="IPR037185">
    <property type="entry name" value="EmrE-like"/>
</dbReference>
<feature type="transmembrane region" description="Helical" evidence="8">
    <location>
        <begin position="236"/>
        <end position="259"/>
    </location>
</feature>
<feature type="domain" description="EamA" evidence="9">
    <location>
        <begin position="3"/>
        <end position="138"/>
    </location>
</feature>
<dbReference type="EMBL" id="JAAXOQ010000011">
    <property type="protein sequence ID" value="NKY18732.1"/>
    <property type="molecule type" value="Genomic_DNA"/>
</dbReference>
<evidence type="ECO:0000256" key="3">
    <source>
        <dbReference type="ARBA" id="ARBA00022475"/>
    </source>
</evidence>
<evidence type="ECO:0000256" key="7">
    <source>
        <dbReference type="SAM" id="MobiDB-lite"/>
    </source>
</evidence>
<keyword evidence="5 8" id="KW-1133">Transmembrane helix</keyword>
<evidence type="ECO:0000313" key="10">
    <source>
        <dbReference type="EMBL" id="NKY18732.1"/>
    </source>
</evidence>
<feature type="region of interest" description="Disordered" evidence="7">
    <location>
        <begin position="312"/>
        <end position="340"/>
    </location>
</feature>
<feature type="transmembrane region" description="Helical" evidence="8">
    <location>
        <begin position="151"/>
        <end position="168"/>
    </location>
</feature>
<evidence type="ECO:0000256" key="2">
    <source>
        <dbReference type="ARBA" id="ARBA00007362"/>
    </source>
</evidence>
<dbReference type="Proteomes" id="UP000582646">
    <property type="component" value="Unassembled WGS sequence"/>
</dbReference>
<comment type="caution">
    <text evidence="10">The sequence shown here is derived from an EMBL/GenBank/DDBJ whole genome shotgun (WGS) entry which is preliminary data.</text>
</comment>
<evidence type="ECO:0000256" key="4">
    <source>
        <dbReference type="ARBA" id="ARBA00022692"/>
    </source>
</evidence>
<dbReference type="InterPro" id="IPR051258">
    <property type="entry name" value="Diverse_Substrate_Transporter"/>
</dbReference>
<keyword evidence="3" id="KW-1003">Cell membrane</keyword>
<reference evidence="10 11" key="1">
    <citation type="submission" date="2020-04" db="EMBL/GenBank/DDBJ databases">
        <title>MicrobeNet Type strains.</title>
        <authorList>
            <person name="Nicholson A.C."/>
        </authorList>
    </citation>
    <scope>NUCLEOTIDE SEQUENCE [LARGE SCALE GENOMIC DNA]</scope>
    <source>
        <strain evidence="10 11">DSM 44113</strain>
    </source>
</reference>
<feature type="transmembrane region" description="Helical" evidence="8">
    <location>
        <begin position="266"/>
        <end position="286"/>
    </location>
</feature>
<feature type="transmembrane region" description="Helical" evidence="8">
    <location>
        <begin position="67"/>
        <end position="85"/>
    </location>
</feature>
<feature type="transmembrane region" description="Helical" evidence="8">
    <location>
        <begin position="194"/>
        <end position="216"/>
    </location>
</feature>
<accession>A0A846X3E7</accession>
<proteinExistence type="inferred from homology"/>
<dbReference type="AlphaFoldDB" id="A0A846X3E7"/>
<dbReference type="RefSeq" id="WP_168545756.1">
    <property type="nucleotide sequence ID" value="NZ_BAAAKS010000009.1"/>
</dbReference>
<protein>
    <submittedName>
        <fullName evidence="10">DMT family transporter</fullName>
    </submittedName>
</protein>
<feature type="transmembrane region" description="Helical" evidence="8">
    <location>
        <begin position="125"/>
        <end position="145"/>
    </location>
</feature>
<comment type="subcellular location">
    <subcellularLocation>
        <location evidence="1">Cell membrane</location>
        <topology evidence="1">Multi-pass membrane protein</topology>
    </subcellularLocation>
</comment>
<evidence type="ECO:0000259" key="9">
    <source>
        <dbReference type="Pfam" id="PF00892"/>
    </source>
</evidence>
<feature type="transmembrane region" description="Helical" evidence="8">
    <location>
        <begin position="292"/>
        <end position="308"/>
    </location>
</feature>
<evidence type="ECO:0000313" key="11">
    <source>
        <dbReference type="Proteomes" id="UP000582646"/>
    </source>
</evidence>
<dbReference type="PANTHER" id="PTHR42920">
    <property type="entry name" value="OS03G0707200 PROTEIN-RELATED"/>
    <property type="match status" value="1"/>
</dbReference>
<gene>
    <name evidence="10" type="ORF">HF999_10160</name>
</gene>
<evidence type="ECO:0000256" key="8">
    <source>
        <dbReference type="SAM" id="Phobius"/>
    </source>
</evidence>